<dbReference type="OrthoDB" id="2207923at2759"/>
<organism evidence="1 2">
    <name type="scientific">Rhizopus stolonifer</name>
    <name type="common">Rhizopus nigricans</name>
    <dbReference type="NCBI Taxonomy" id="4846"/>
    <lineage>
        <taxon>Eukaryota</taxon>
        <taxon>Fungi</taxon>
        <taxon>Fungi incertae sedis</taxon>
        <taxon>Mucoromycota</taxon>
        <taxon>Mucoromycotina</taxon>
        <taxon>Mucoromycetes</taxon>
        <taxon>Mucorales</taxon>
        <taxon>Mucorineae</taxon>
        <taxon>Rhizopodaceae</taxon>
        <taxon>Rhizopus</taxon>
    </lineage>
</organism>
<dbReference type="EMBL" id="PJQM01005913">
    <property type="protein sequence ID" value="RCH80598.1"/>
    <property type="molecule type" value="Genomic_DNA"/>
</dbReference>
<dbReference type="AlphaFoldDB" id="A0A367ISE7"/>
<keyword evidence="2" id="KW-1185">Reference proteome</keyword>
<sequence>MPAYPFAMKYSLYCNVQKVFMICGLENSETVYNFHLIWRIPNIVTISLKGHRLTLGEVRLNAIKNELVRRELNISCYHNKSQDHLMLAATKELPIDHIKAAYGLLSMLNYIAYRYSYADIGLFKNVETRADQNLYRNLLNSRKTKRDEAL</sequence>
<comment type="caution">
    <text evidence="1">The sequence shown here is derived from an EMBL/GenBank/DDBJ whole genome shotgun (WGS) entry which is preliminary data.</text>
</comment>
<evidence type="ECO:0000313" key="2">
    <source>
        <dbReference type="Proteomes" id="UP000253551"/>
    </source>
</evidence>
<proteinExistence type="predicted"/>
<dbReference type="Proteomes" id="UP000253551">
    <property type="component" value="Unassembled WGS sequence"/>
</dbReference>
<feature type="non-terminal residue" evidence="1">
    <location>
        <position position="150"/>
    </location>
</feature>
<name>A0A367ISE7_RHIST</name>
<reference evidence="1 2" key="1">
    <citation type="journal article" date="2018" name="G3 (Bethesda)">
        <title>Phylogenetic and Phylogenomic Definition of Rhizopus Species.</title>
        <authorList>
            <person name="Gryganskyi A.P."/>
            <person name="Golan J."/>
            <person name="Dolatabadi S."/>
            <person name="Mondo S."/>
            <person name="Robb S."/>
            <person name="Idnurm A."/>
            <person name="Muszewska A."/>
            <person name="Steczkiewicz K."/>
            <person name="Masonjones S."/>
            <person name="Liao H.L."/>
            <person name="Gajdeczka M.T."/>
            <person name="Anike F."/>
            <person name="Vuek A."/>
            <person name="Anishchenko I.M."/>
            <person name="Voigt K."/>
            <person name="de Hoog G.S."/>
            <person name="Smith M.E."/>
            <person name="Heitman J."/>
            <person name="Vilgalys R."/>
            <person name="Stajich J.E."/>
        </authorList>
    </citation>
    <scope>NUCLEOTIDE SEQUENCE [LARGE SCALE GENOMIC DNA]</scope>
    <source>
        <strain evidence="1 2">LSU 92-RS-03</strain>
    </source>
</reference>
<protein>
    <submittedName>
        <fullName evidence="1">Uncharacterized protein</fullName>
    </submittedName>
</protein>
<gene>
    <name evidence="1" type="ORF">CU098_006346</name>
</gene>
<evidence type="ECO:0000313" key="1">
    <source>
        <dbReference type="EMBL" id="RCH80598.1"/>
    </source>
</evidence>
<accession>A0A367ISE7</accession>